<organism evidence="1 2">
    <name type="scientific">Sphingomonas oryzagri</name>
    <dbReference type="NCBI Taxonomy" id="3042314"/>
    <lineage>
        <taxon>Bacteria</taxon>
        <taxon>Pseudomonadati</taxon>
        <taxon>Pseudomonadota</taxon>
        <taxon>Alphaproteobacteria</taxon>
        <taxon>Sphingomonadales</taxon>
        <taxon>Sphingomonadaceae</taxon>
        <taxon>Sphingomonas</taxon>
    </lineage>
</organism>
<dbReference type="EMBL" id="JARYGZ010000001">
    <property type="protein sequence ID" value="MDH7639231.1"/>
    <property type="molecule type" value="Genomic_DNA"/>
</dbReference>
<gene>
    <name evidence="1" type="ORF">QGN17_10860</name>
</gene>
<name>A0ABT6N4E3_9SPHN</name>
<sequence>MSESRDLRLHIVPPGCGGSFIARRAGGYVLLEAITEEALDWLKAHVSEEASWDGDHLFIEPRYFPPLCDAIIEEGFLFEVDTGKTGEIQ</sequence>
<protein>
    <submittedName>
        <fullName evidence="1">Uncharacterized protein</fullName>
    </submittedName>
</protein>
<accession>A0ABT6N4E3</accession>
<evidence type="ECO:0000313" key="1">
    <source>
        <dbReference type="EMBL" id="MDH7639231.1"/>
    </source>
</evidence>
<reference evidence="1" key="1">
    <citation type="submission" date="2023-04" db="EMBL/GenBank/DDBJ databases">
        <title>Sphingomonas sp. MAHUQ-71 isolated from rice field.</title>
        <authorList>
            <person name="Huq M.A."/>
        </authorList>
    </citation>
    <scope>NUCLEOTIDE SEQUENCE</scope>
    <source>
        <strain evidence="1">MAHUQ-71</strain>
    </source>
</reference>
<dbReference type="Proteomes" id="UP001160625">
    <property type="component" value="Unassembled WGS sequence"/>
</dbReference>
<proteinExistence type="predicted"/>
<comment type="caution">
    <text evidence="1">The sequence shown here is derived from an EMBL/GenBank/DDBJ whole genome shotgun (WGS) entry which is preliminary data.</text>
</comment>
<dbReference type="RefSeq" id="WP_281044494.1">
    <property type="nucleotide sequence ID" value="NZ_JARYGZ010000001.1"/>
</dbReference>
<keyword evidence="2" id="KW-1185">Reference proteome</keyword>
<evidence type="ECO:0000313" key="2">
    <source>
        <dbReference type="Proteomes" id="UP001160625"/>
    </source>
</evidence>